<dbReference type="PANTHER" id="PTHR10106">
    <property type="entry name" value="CYTOCHROME B561-RELATED"/>
    <property type="match status" value="1"/>
</dbReference>
<keyword evidence="10 11" id="KW-0472">Membrane</keyword>
<name>A0A8T2T3N8_CERRI</name>
<dbReference type="InterPro" id="IPR006593">
    <property type="entry name" value="Cyt_b561/ferric_Rdtase_TM"/>
</dbReference>
<evidence type="ECO:0000256" key="3">
    <source>
        <dbReference type="ARBA" id="ARBA00022448"/>
    </source>
</evidence>
<evidence type="ECO:0000313" key="14">
    <source>
        <dbReference type="Proteomes" id="UP000825935"/>
    </source>
</evidence>
<dbReference type="EMBL" id="CM035420">
    <property type="protein sequence ID" value="KAH7405115.1"/>
    <property type="molecule type" value="Genomic_DNA"/>
</dbReference>
<feature type="transmembrane region" description="Helical" evidence="11">
    <location>
        <begin position="161"/>
        <end position="184"/>
    </location>
</feature>
<keyword evidence="9" id="KW-0408">Iron</keyword>
<evidence type="ECO:0000256" key="1">
    <source>
        <dbReference type="ARBA" id="ARBA00001970"/>
    </source>
</evidence>
<feature type="transmembrane region" description="Helical" evidence="11">
    <location>
        <begin position="61"/>
        <end position="80"/>
    </location>
</feature>
<evidence type="ECO:0000256" key="4">
    <source>
        <dbReference type="ARBA" id="ARBA00022617"/>
    </source>
</evidence>
<evidence type="ECO:0000256" key="10">
    <source>
        <dbReference type="ARBA" id="ARBA00023136"/>
    </source>
</evidence>
<dbReference type="GO" id="GO:0046872">
    <property type="term" value="F:metal ion binding"/>
    <property type="evidence" value="ECO:0007669"/>
    <property type="project" value="UniProtKB-KW"/>
</dbReference>
<protein>
    <recommendedName>
        <fullName evidence="12">Cytochrome b561 domain-containing protein</fullName>
    </recommendedName>
</protein>
<feature type="domain" description="Cytochrome b561" evidence="12">
    <location>
        <begin position="21"/>
        <end position="225"/>
    </location>
</feature>
<dbReference type="CDD" id="cd08766">
    <property type="entry name" value="Cyt_b561_ACYB-1_like"/>
    <property type="match status" value="1"/>
</dbReference>
<dbReference type="InterPro" id="IPR043205">
    <property type="entry name" value="CYB561/CYBRD1-like"/>
</dbReference>
<feature type="transmembrane region" description="Helical" evidence="11">
    <location>
        <begin position="124"/>
        <end position="149"/>
    </location>
</feature>
<dbReference type="GO" id="GO:0016020">
    <property type="term" value="C:membrane"/>
    <property type="evidence" value="ECO:0007669"/>
    <property type="project" value="UniProtKB-SubCell"/>
</dbReference>
<comment type="cofactor">
    <cofactor evidence="1">
        <name>heme b</name>
        <dbReference type="ChEBI" id="CHEBI:60344"/>
    </cofactor>
</comment>
<keyword evidence="4" id="KW-0349">Heme</keyword>
<dbReference type="Gene3D" id="1.20.120.1770">
    <property type="match status" value="1"/>
</dbReference>
<dbReference type="PANTHER" id="PTHR10106:SF22">
    <property type="entry name" value="TRANSMEMBRANE ASCORBATE FERRIREDUCTASE 1"/>
    <property type="match status" value="1"/>
</dbReference>
<feature type="transmembrane region" description="Helical" evidence="11">
    <location>
        <begin position="205"/>
        <end position="226"/>
    </location>
</feature>
<evidence type="ECO:0000256" key="11">
    <source>
        <dbReference type="SAM" id="Phobius"/>
    </source>
</evidence>
<keyword evidence="5 11" id="KW-0812">Transmembrane</keyword>
<evidence type="ECO:0000256" key="7">
    <source>
        <dbReference type="ARBA" id="ARBA00022982"/>
    </source>
</evidence>
<feature type="transmembrane region" description="Helical" evidence="11">
    <location>
        <begin position="92"/>
        <end position="112"/>
    </location>
</feature>
<evidence type="ECO:0000256" key="5">
    <source>
        <dbReference type="ARBA" id="ARBA00022692"/>
    </source>
</evidence>
<evidence type="ECO:0000259" key="12">
    <source>
        <dbReference type="PROSITE" id="PS50939"/>
    </source>
</evidence>
<evidence type="ECO:0000256" key="9">
    <source>
        <dbReference type="ARBA" id="ARBA00023004"/>
    </source>
</evidence>
<accession>A0A8T2T3N8</accession>
<feature type="transmembrane region" description="Helical" evidence="11">
    <location>
        <begin position="20"/>
        <end position="40"/>
    </location>
</feature>
<dbReference type="FunFam" id="1.20.120.1770:FF:000001">
    <property type="entry name" value="Cytochrome b reductase 1"/>
    <property type="match status" value="1"/>
</dbReference>
<keyword evidence="3" id="KW-0813">Transport</keyword>
<keyword evidence="7" id="KW-0249">Electron transport</keyword>
<evidence type="ECO:0000256" key="6">
    <source>
        <dbReference type="ARBA" id="ARBA00022723"/>
    </source>
</evidence>
<sequence length="240" mass="26408">MDSWRSASSPWGVQPRPFTYAAHFLGIVSVVFVFVWTIYFRGGINFNSANTNHIFNVHPSLMLLGLVFLASEAILAYKTLPGSKMFRKVVHLSLHFTALALGIVGIIAAFKYHNLNSIDNLYSLHSWLGLVTIILFGVQWLIGFVTFFFPGLALSSRAAVLPWHVFFGLFIYGLTLATTELGFLEKLTFLQQGGTITRFSAEAMFVNVLGLIVVLLGASVVFAAVIPVPQASGDDYTPIE</sequence>
<dbReference type="Pfam" id="PF03188">
    <property type="entry name" value="Cytochrom_B561"/>
    <property type="match status" value="1"/>
</dbReference>
<evidence type="ECO:0000256" key="2">
    <source>
        <dbReference type="ARBA" id="ARBA00004141"/>
    </source>
</evidence>
<dbReference type="OrthoDB" id="907479at2759"/>
<dbReference type="SMART" id="SM00665">
    <property type="entry name" value="B561"/>
    <property type="match status" value="1"/>
</dbReference>
<reference evidence="13" key="1">
    <citation type="submission" date="2021-08" db="EMBL/GenBank/DDBJ databases">
        <title>WGS assembly of Ceratopteris richardii.</title>
        <authorList>
            <person name="Marchant D.B."/>
            <person name="Chen G."/>
            <person name="Jenkins J."/>
            <person name="Shu S."/>
            <person name="Leebens-Mack J."/>
            <person name="Grimwood J."/>
            <person name="Schmutz J."/>
            <person name="Soltis P."/>
            <person name="Soltis D."/>
            <person name="Chen Z.-H."/>
        </authorList>
    </citation>
    <scope>NUCLEOTIDE SEQUENCE</scope>
    <source>
        <strain evidence="13">Whitten #5841</strain>
        <tissue evidence="13">Leaf</tissue>
    </source>
</reference>
<comment type="subcellular location">
    <subcellularLocation>
        <location evidence="2">Membrane</location>
        <topology evidence="2">Multi-pass membrane protein</topology>
    </subcellularLocation>
</comment>
<dbReference type="AlphaFoldDB" id="A0A8T2T3N8"/>
<dbReference type="GO" id="GO:0016491">
    <property type="term" value="F:oxidoreductase activity"/>
    <property type="evidence" value="ECO:0007669"/>
    <property type="project" value="InterPro"/>
</dbReference>
<comment type="caution">
    <text evidence="13">The sequence shown here is derived from an EMBL/GenBank/DDBJ whole genome shotgun (WGS) entry which is preliminary data.</text>
</comment>
<evidence type="ECO:0000256" key="8">
    <source>
        <dbReference type="ARBA" id="ARBA00022989"/>
    </source>
</evidence>
<proteinExistence type="predicted"/>
<gene>
    <name evidence="13" type="ORF">KP509_15G057100</name>
</gene>
<keyword evidence="8 11" id="KW-1133">Transmembrane helix</keyword>
<keyword evidence="14" id="KW-1185">Reference proteome</keyword>
<organism evidence="13 14">
    <name type="scientific">Ceratopteris richardii</name>
    <name type="common">Triangle waterfern</name>
    <dbReference type="NCBI Taxonomy" id="49495"/>
    <lineage>
        <taxon>Eukaryota</taxon>
        <taxon>Viridiplantae</taxon>
        <taxon>Streptophyta</taxon>
        <taxon>Embryophyta</taxon>
        <taxon>Tracheophyta</taxon>
        <taxon>Polypodiopsida</taxon>
        <taxon>Polypodiidae</taxon>
        <taxon>Polypodiales</taxon>
        <taxon>Pteridineae</taxon>
        <taxon>Pteridaceae</taxon>
        <taxon>Parkerioideae</taxon>
        <taxon>Ceratopteris</taxon>
    </lineage>
</organism>
<dbReference type="Proteomes" id="UP000825935">
    <property type="component" value="Chromosome 15"/>
</dbReference>
<evidence type="ECO:0000313" key="13">
    <source>
        <dbReference type="EMBL" id="KAH7405115.1"/>
    </source>
</evidence>
<dbReference type="OMA" id="GYIANLY"/>
<dbReference type="PROSITE" id="PS50939">
    <property type="entry name" value="CYTOCHROME_B561"/>
    <property type="match status" value="1"/>
</dbReference>
<keyword evidence="6" id="KW-0479">Metal-binding</keyword>